<dbReference type="SUPFAM" id="SSF56601">
    <property type="entry name" value="beta-lactamase/transpeptidase-like"/>
    <property type="match status" value="1"/>
</dbReference>
<sequence>MRPPLLLRITFAALAIYFCGPVKAEPSAAASVRLPFTRSALGLAQTQGMADPASGRRVTADDPVRVASVSKLAVAIAVLRLVEQGRLDLDADVARWLGYPIRNPAFPDRPVTLRLLLSHRSGLRDGIDYALPLDATLKEALAQPAAWDDAHPPGHWFRYANLNFPVIASVMEAATGERFDRLMARLLFAPLGLDACFNWTTCSDRAINHAVVLHDATGRPVRDDLGGHRPTCPVVPGADGGCDLAAWRPGQNGATFSPQGGMRISTRGLARIGQVLLNNGRIGRTRLLSPASVDLLLAPLWRFDGANGDTEGGFYCSYGLASQTLATSQAGCRDDPFGDGLARTGHAGEAYGLRSGLWIDRAKGQGLAYFITRVADDAPKGSSAYTAAEEALAQGR</sequence>
<dbReference type="AlphaFoldDB" id="A0A2T5G0V6"/>
<dbReference type="GO" id="GO:0016787">
    <property type="term" value="F:hydrolase activity"/>
    <property type="evidence" value="ECO:0007669"/>
    <property type="project" value="UniProtKB-KW"/>
</dbReference>
<dbReference type="RefSeq" id="WP_107966033.1">
    <property type="nucleotide sequence ID" value="NZ_NWBU01000004.1"/>
</dbReference>
<dbReference type="Gene3D" id="3.40.710.10">
    <property type="entry name" value="DD-peptidase/beta-lactamase superfamily"/>
    <property type="match status" value="1"/>
</dbReference>
<dbReference type="Pfam" id="PF00144">
    <property type="entry name" value="Beta-lactamase"/>
    <property type="match status" value="1"/>
</dbReference>
<reference evidence="3 4" key="1">
    <citation type="submission" date="2017-09" db="EMBL/GenBank/DDBJ databases">
        <title>Sphingomonas panjinensis sp.nov., isolated from oil-contaminated soil.</title>
        <authorList>
            <person name="Wang L."/>
            <person name="Chen L."/>
        </authorList>
    </citation>
    <scope>NUCLEOTIDE SEQUENCE [LARGE SCALE GENOMIC DNA]</scope>
    <source>
        <strain evidence="3 4">FW-11</strain>
    </source>
</reference>
<dbReference type="OrthoDB" id="5705574at2"/>
<comment type="caution">
    <text evidence="3">The sequence shown here is derived from an EMBL/GenBank/DDBJ whole genome shotgun (WGS) entry which is preliminary data.</text>
</comment>
<feature type="signal peptide" evidence="1">
    <location>
        <begin position="1"/>
        <end position="24"/>
    </location>
</feature>
<name>A0A2T5G0V6_9SPHN</name>
<protein>
    <submittedName>
        <fullName evidence="3">Serine hydrolase</fullName>
    </submittedName>
</protein>
<evidence type="ECO:0000313" key="3">
    <source>
        <dbReference type="EMBL" id="PTQ12795.1"/>
    </source>
</evidence>
<keyword evidence="1" id="KW-0732">Signal</keyword>
<feature type="domain" description="Beta-lactamase-related" evidence="2">
    <location>
        <begin position="47"/>
        <end position="385"/>
    </location>
</feature>
<dbReference type="InterPro" id="IPR001466">
    <property type="entry name" value="Beta-lactam-related"/>
</dbReference>
<dbReference type="PANTHER" id="PTHR43283">
    <property type="entry name" value="BETA-LACTAMASE-RELATED"/>
    <property type="match status" value="1"/>
</dbReference>
<dbReference type="InterPro" id="IPR012338">
    <property type="entry name" value="Beta-lactam/transpept-like"/>
</dbReference>
<dbReference type="Proteomes" id="UP000244162">
    <property type="component" value="Unassembled WGS sequence"/>
</dbReference>
<dbReference type="InterPro" id="IPR050789">
    <property type="entry name" value="Diverse_Enzym_Activities"/>
</dbReference>
<dbReference type="EMBL" id="NWBU01000004">
    <property type="protein sequence ID" value="PTQ12795.1"/>
    <property type="molecule type" value="Genomic_DNA"/>
</dbReference>
<accession>A0A2T5G0V6</accession>
<keyword evidence="3" id="KW-0378">Hydrolase</keyword>
<evidence type="ECO:0000259" key="2">
    <source>
        <dbReference type="Pfam" id="PF00144"/>
    </source>
</evidence>
<proteinExistence type="predicted"/>
<feature type="chain" id="PRO_5015698041" evidence="1">
    <location>
        <begin position="25"/>
        <end position="396"/>
    </location>
</feature>
<evidence type="ECO:0000256" key="1">
    <source>
        <dbReference type="SAM" id="SignalP"/>
    </source>
</evidence>
<evidence type="ECO:0000313" key="4">
    <source>
        <dbReference type="Proteomes" id="UP000244162"/>
    </source>
</evidence>
<keyword evidence="4" id="KW-1185">Reference proteome</keyword>
<gene>
    <name evidence="3" type="ORF">CLG96_01210</name>
</gene>
<organism evidence="3 4">
    <name type="scientific">Sphingomonas oleivorans</name>
    <dbReference type="NCBI Taxonomy" id="1735121"/>
    <lineage>
        <taxon>Bacteria</taxon>
        <taxon>Pseudomonadati</taxon>
        <taxon>Pseudomonadota</taxon>
        <taxon>Alphaproteobacteria</taxon>
        <taxon>Sphingomonadales</taxon>
        <taxon>Sphingomonadaceae</taxon>
        <taxon>Sphingomonas</taxon>
    </lineage>
</organism>